<protein>
    <submittedName>
        <fullName evidence="13">WD_REPEATS_REGION domain-containing protein</fullName>
    </submittedName>
</protein>
<evidence type="ECO:0000256" key="8">
    <source>
        <dbReference type="ARBA" id="ARBA00023069"/>
    </source>
</evidence>
<dbReference type="GO" id="GO:0036158">
    <property type="term" value="P:outer dynein arm assembly"/>
    <property type="evidence" value="ECO:0007669"/>
    <property type="project" value="TreeGrafter"/>
</dbReference>
<dbReference type="Proteomes" id="UP000078200">
    <property type="component" value="Unassembled WGS sequence"/>
</dbReference>
<reference evidence="13" key="1">
    <citation type="submission" date="2020-05" db="UniProtKB">
        <authorList>
            <consortium name="EnsemblMetazoa"/>
        </authorList>
    </citation>
    <scope>IDENTIFICATION</scope>
    <source>
        <strain evidence="13">TTRI</strain>
    </source>
</reference>
<evidence type="ECO:0000256" key="2">
    <source>
        <dbReference type="ARBA" id="ARBA00011059"/>
    </source>
</evidence>
<keyword evidence="7" id="KW-0243">Dynein</keyword>
<dbReference type="Gene3D" id="2.130.10.10">
    <property type="entry name" value="YVTN repeat-like/Quinoprotein amine dehydrogenase"/>
    <property type="match status" value="2"/>
</dbReference>
<dbReference type="InterPro" id="IPR001680">
    <property type="entry name" value="WD40_rpt"/>
</dbReference>
<accession>A0A1A9VG62</accession>
<evidence type="ECO:0000313" key="14">
    <source>
        <dbReference type="Proteomes" id="UP000078200"/>
    </source>
</evidence>
<evidence type="ECO:0000256" key="1">
    <source>
        <dbReference type="ARBA" id="ARBA00004430"/>
    </source>
</evidence>
<keyword evidence="6" id="KW-0677">Repeat</keyword>
<comment type="similarity">
    <text evidence="2">Belongs to the dynein intermediate chain family.</text>
</comment>
<evidence type="ECO:0000256" key="11">
    <source>
        <dbReference type="ARBA" id="ARBA00023273"/>
    </source>
</evidence>
<keyword evidence="11" id="KW-0966">Cell projection</keyword>
<keyword evidence="9" id="KW-0505">Motor protein</keyword>
<dbReference type="InterPro" id="IPR015943">
    <property type="entry name" value="WD40/YVTN_repeat-like_dom_sf"/>
</dbReference>
<dbReference type="VEuPathDB" id="VectorBase:GAUT036156"/>
<feature type="repeat" description="WD" evidence="12">
    <location>
        <begin position="297"/>
        <end position="331"/>
    </location>
</feature>
<evidence type="ECO:0000256" key="9">
    <source>
        <dbReference type="ARBA" id="ARBA00023175"/>
    </source>
</evidence>
<dbReference type="GO" id="GO:0005874">
    <property type="term" value="C:microtubule"/>
    <property type="evidence" value="ECO:0007669"/>
    <property type="project" value="UniProtKB-KW"/>
</dbReference>
<keyword evidence="5" id="KW-0493">Microtubule</keyword>
<evidence type="ECO:0000313" key="13">
    <source>
        <dbReference type="EnsemblMetazoa" id="GAUT036156-PA"/>
    </source>
</evidence>
<evidence type="ECO:0000256" key="6">
    <source>
        <dbReference type="ARBA" id="ARBA00022737"/>
    </source>
</evidence>
<keyword evidence="14" id="KW-1185">Reference proteome</keyword>
<evidence type="ECO:0000256" key="7">
    <source>
        <dbReference type="ARBA" id="ARBA00023017"/>
    </source>
</evidence>
<dbReference type="PANTHER" id="PTHR12442">
    <property type="entry name" value="DYNEIN INTERMEDIATE CHAIN"/>
    <property type="match status" value="1"/>
</dbReference>
<evidence type="ECO:0000256" key="3">
    <source>
        <dbReference type="ARBA" id="ARBA00022490"/>
    </source>
</evidence>
<dbReference type="SUPFAM" id="SSF50978">
    <property type="entry name" value="WD40 repeat-like"/>
    <property type="match status" value="1"/>
</dbReference>
<dbReference type="GO" id="GO:0045503">
    <property type="term" value="F:dynein light chain binding"/>
    <property type="evidence" value="ECO:0007669"/>
    <property type="project" value="TreeGrafter"/>
</dbReference>
<dbReference type="PANTHER" id="PTHR12442:SF7">
    <property type="entry name" value="DYNEIN AXONEMAL INTERMEDIATE CHAIN 2"/>
    <property type="match status" value="1"/>
</dbReference>
<dbReference type="STRING" id="7395.A0A1A9VG62"/>
<organism evidence="13 14">
    <name type="scientific">Glossina austeni</name>
    <name type="common">Savannah tsetse fly</name>
    <dbReference type="NCBI Taxonomy" id="7395"/>
    <lineage>
        <taxon>Eukaryota</taxon>
        <taxon>Metazoa</taxon>
        <taxon>Ecdysozoa</taxon>
        <taxon>Arthropoda</taxon>
        <taxon>Hexapoda</taxon>
        <taxon>Insecta</taxon>
        <taxon>Pterygota</taxon>
        <taxon>Neoptera</taxon>
        <taxon>Endopterygota</taxon>
        <taxon>Diptera</taxon>
        <taxon>Brachycera</taxon>
        <taxon>Muscomorpha</taxon>
        <taxon>Hippoboscoidea</taxon>
        <taxon>Glossinidae</taxon>
        <taxon>Glossina</taxon>
    </lineage>
</organism>
<keyword evidence="3" id="KW-0963">Cytoplasm</keyword>
<evidence type="ECO:0000256" key="10">
    <source>
        <dbReference type="ARBA" id="ARBA00023212"/>
    </source>
</evidence>
<evidence type="ECO:0000256" key="12">
    <source>
        <dbReference type="PROSITE-ProRule" id="PRU00221"/>
    </source>
</evidence>
<dbReference type="AlphaFoldDB" id="A0A1A9VG62"/>
<evidence type="ECO:0000256" key="5">
    <source>
        <dbReference type="ARBA" id="ARBA00022701"/>
    </source>
</evidence>
<keyword evidence="10" id="KW-0206">Cytoskeleton</keyword>
<dbReference type="InterPro" id="IPR036322">
    <property type="entry name" value="WD40_repeat_dom_sf"/>
</dbReference>
<dbReference type="GO" id="GO:0045504">
    <property type="term" value="F:dynein heavy chain binding"/>
    <property type="evidence" value="ECO:0007669"/>
    <property type="project" value="TreeGrafter"/>
</dbReference>
<sequence>MSGMTTSSHPLQPLIVMHYNQFIYSRERRRFGRQCLFSDRTQLMFSINPNMKLRRNYILRNPVHTGTQLSDQKAFSMVETENVTYAEHGMYHYEGGWPKEVNINDEESTLRYRKKIEREDAWGQQVMTLIADTTAVIEQNNAVNIYQEFFIDLPDEICEQIKFDFESRQKNIFHDPYTPHRPISVIDWAPNDVKRFLVLHTNIPLNRLEAIERLKILKSKTIKVEGRLETTEGNNFYIWDLENPLKPMVDFTSTEIVRKTFFCPKDENWIAGGLHSGKVCLWDARTGGARICVCPLEAAHREATSALCWVHSKTNTEFYTGSLDGSVKYWDGRDMETPIQEILLDPVLTDSQSRPRSHGVTVLEFEYTIPVRFIIGSDMGSIFVGNRKGMTPSETLSAGNYRIFSGPIRTIERNPFFVKNFLITGDWCAKVWAEECKGSPTTLLIKKKNEIFCGTWSTVRCSLFVTGDAKGELDFWDLLLHQRQPIFTFKFSHAIVCAKFRPDGEYLAVALSNGDIQILEMDPALKHSTSKDKALIAAVIFIIIMITMFEREQLRCKLLDGRVEEIKLKRKSDVIEEKKSTFLKREDDIMNADDPEEFLRIITGDTEFKEALNTFQDQVYKVDKKRQEREYVMERTDFEADFEPSEMELKS</sequence>
<proteinExistence type="inferred from homology"/>
<dbReference type="SMART" id="SM00320">
    <property type="entry name" value="WD40"/>
    <property type="match status" value="4"/>
</dbReference>
<comment type="subcellular location">
    <subcellularLocation>
        <location evidence="1">Cytoplasm</location>
        <location evidence="1">Cytoskeleton</location>
        <location evidence="1">Cilium axoneme</location>
    </subcellularLocation>
</comment>
<name>A0A1A9VG62_GLOAU</name>
<dbReference type="EnsemblMetazoa" id="GAUT036156-RA">
    <property type="protein sequence ID" value="GAUT036156-PA"/>
    <property type="gene ID" value="GAUT036156"/>
</dbReference>
<dbReference type="GO" id="GO:0003341">
    <property type="term" value="P:cilium movement"/>
    <property type="evidence" value="ECO:0007669"/>
    <property type="project" value="TreeGrafter"/>
</dbReference>
<evidence type="ECO:0000256" key="4">
    <source>
        <dbReference type="ARBA" id="ARBA00022574"/>
    </source>
</evidence>
<dbReference type="InterPro" id="IPR050687">
    <property type="entry name" value="Dynein_IC"/>
</dbReference>
<keyword evidence="8" id="KW-0969">Cilium</keyword>
<keyword evidence="4 12" id="KW-0853">WD repeat</keyword>
<dbReference type="PROSITE" id="PS50082">
    <property type="entry name" value="WD_REPEATS_2"/>
    <property type="match status" value="1"/>
</dbReference>
<dbReference type="GO" id="GO:0036157">
    <property type="term" value="C:outer dynein arm"/>
    <property type="evidence" value="ECO:0007669"/>
    <property type="project" value="TreeGrafter"/>
</dbReference>